<evidence type="ECO:0000256" key="3">
    <source>
        <dbReference type="ARBA" id="ARBA00023002"/>
    </source>
</evidence>
<keyword evidence="3" id="KW-0560">Oxidoreductase</keyword>
<dbReference type="RefSeq" id="XP_008602335.1">
    <property type="nucleotide sequence ID" value="XM_008604113.1"/>
</dbReference>
<dbReference type="STRING" id="655819.J4UGP1"/>
<dbReference type="InParanoid" id="J4UGP1"/>
<dbReference type="PANTHER" id="PTHR48107:SF7">
    <property type="entry name" value="RE15974P"/>
    <property type="match status" value="1"/>
</dbReference>
<dbReference type="PROSITE" id="PS00061">
    <property type="entry name" value="ADH_SHORT"/>
    <property type="match status" value="1"/>
</dbReference>
<evidence type="ECO:0000313" key="6">
    <source>
        <dbReference type="Proteomes" id="UP000002762"/>
    </source>
</evidence>
<dbReference type="PANTHER" id="PTHR48107">
    <property type="entry name" value="NADPH-DEPENDENT ALDEHYDE REDUCTASE-LIKE PROTEIN, CHLOROPLASTIC-RELATED"/>
    <property type="match status" value="1"/>
</dbReference>
<dbReference type="InterPro" id="IPR057326">
    <property type="entry name" value="KR_dom"/>
</dbReference>
<dbReference type="Pfam" id="PF13561">
    <property type="entry name" value="adh_short_C2"/>
    <property type="match status" value="1"/>
</dbReference>
<evidence type="ECO:0000313" key="5">
    <source>
        <dbReference type="EMBL" id="EJP62092.1"/>
    </source>
</evidence>
<dbReference type="InterPro" id="IPR036291">
    <property type="entry name" value="NAD(P)-bd_dom_sf"/>
</dbReference>
<reference evidence="5 6" key="1">
    <citation type="journal article" date="2012" name="Sci. Rep.">
        <title>Genomic perspectives on the evolution of fungal entomopathogenicity in Beauveria bassiana.</title>
        <authorList>
            <person name="Xiao G."/>
            <person name="Ying S.H."/>
            <person name="Zheng P."/>
            <person name="Wang Z.L."/>
            <person name="Zhang S."/>
            <person name="Xie X.Q."/>
            <person name="Shang Y."/>
            <person name="St Leger R.J."/>
            <person name="Zhao G.P."/>
            <person name="Wang C."/>
            <person name="Feng M.G."/>
        </authorList>
    </citation>
    <scope>NUCLEOTIDE SEQUENCE [LARGE SCALE GENOMIC DNA]</scope>
    <source>
        <strain evidence="5 6">ARSEF 2860</strain>
    </source>
</reference>
<dbReference type="SMART" id="SM00822">
    <property type="entry name" value="PKS_KR"/>
    <property type="match status" value="1"/>
</dbReference>
<protein>
    <submittedName>
        <fullName evidence="5">Gluconate 5-dehydrogenase</fullName>
    </submittedName>
</protein>
<dbReference type="PRINTS" id="PR00081">
    <property type="entry name" value="GDHRDH"/>
</dbReference>
<dbReference type="HOGENOM" id="CLU_010194_1_3_1"/>
<comment type="similarity">
    <text evidence="1">Belongs to the short-chain dehydrogenases/reductases (SDR) family.</text>
</comment>
<keyword evidence="6" id="KW-1185">Reference proteome</keyword>
<dbReference type="Gene3D" id="3.40.50.720">
    <property type="entry name" value="NAD(P)-binding Rossmann-like Domain"/>
    <property type="match status" value="1"/>
</dbReference>
<dbReference type="InterPro" id="IPR002347">
    <property type="entry name" value="SDR_fam"/>
</dbReference>
<proteinExistence type="inferred from homology"/>
<dbReference type="GO" id="GO:0016614">
    <property type="term" value="F:oxidoreductase activity, acting on CH-OH group of donors"/>
    <property type="evidence" value="ECO:0007669"/>
    <property type="project" value="UniProtKB-ARBA"/>
</dbReference>
<organism evidence="5 6">
    <name type="scientific">Beauveria bassiana (strain ARSEF 2860)</name>
    <name type="common">White muscardine disease fungus</name>
    <name type="synonym">Tritirachium shiotae</name>
    <dbReference type="NCBI Taxonomy" id="655819"/>
    <lineage>
        <taxon>Eukaryota</taxon>
        <taxon>Fungi</taxon>
        <taxon>Dikarya</taxon>
        <taxon>Ascomycota</taxon>
        <taxon>Pezizomycotina</taxon>
        <taxon>Sordariomycetes</taxon>
        <taxon>Hypocreomycetidae</taxon>
        <taxon>Hypocreales</taxon>
        <taxon>Cordycipitaceae</taxon>
        <taxon>Beauveria</taxon>
    </lineage>
</organism>
<dbReference type="EMBL" id="JH725192">
    <property type="protein sequence ID" value="EJP62092.1"/>
    <property type="molecule type" value="Genomic_DNA"/>
</dbReference>
<name>J4UGP1_BEAB2</name>
<accession>J4UGP1</accession>
<dbReference type="FunFam" id="3.40.50.720:FF:000084">
    <property type="entry name" value="Short-chain dehydrogenase reductase"/>
    <property type="match status" value="1"/>
</dbReference>
<dbReference type="PRINTS" id="PR00080">
    <property type="entry name" value="SDRFAMILY"/>
</dbReference>
<dbReference type="OrthoDB" id="47007at2759"/>
<dbReference type="AlphaFoldDB" id="J4UGP1"/>
<gene>
    <name evidence="5" type="ORF">BBA_09016</name>
</gene>
<dbReference type="SUPFAM" id="SSF51735">
    <property type="entry name" value="NAD(P)-binding Rossmann-fold domains"/>
    <property type="match status" value="1"/>
</dbReference>
<keyword evidence="2" id="KW-0521">NADP</keyword>
<evidence type="ECO:0000259" key="4">
    <source>
        <dbReference type="SMART" id="SM00822"/>
    </source>
</evidence>
<dbReference type="Proteomes" id="UP000002762">
    <property type="component" value="Unassembled WGS sequence"/>
</dbReference>
<dbReference type="GeneID" id="19892028"/>
<evidence type="ECO:0000256" key="1">
    <source>
        <dbReference type="ARBA" id="ARBA00006484"/>
    </source>
</evidence>
<feature type="domain" description="Ketoreductase" evidence="4">
    <location>
        <begin position="8"/>
        <end position="201"/>
    </location>
</feature>
<dbReference type="InterPro" id="IPR020904">
    <property type="entry name" value="Sc_DH/Rdtase_CS"/>
</dbReference>
<sequence length="251" mass="26516">MAKSLVGKNAVVTGGSRGIGAAVAIELAARGASVLITYVSSARAAESIARKIESQSSDVSGFALQADSSKSMDAAVSVAAECRKRFPDGIDIIVNNAADGSDVDLKNLTPQNFDSTFHTNLLFPLLLVQQVRSQIRRQARIVNISSTSARRGFPSAITYAASKAALESVTRSLAKELGRELDCTVNAVNPGPVNTDMWNETEGLEMNAITQRIVSETAAAGRIGETSDIAPIVAFLCEEQSRWITGSVART</sequence>
<evidence type="ECO:0000256" key="2">
    <source>
        <dbReference type="ARBA" id="ARBA00022857"/>
    </source>
</evidence>